<dbReference type="PANTHER" id="PTHR34146:SF3">
    <property type="entry name" value="POLYNUCLEOTIDYL TRANSFERASE, RIBONUCLEASE H-LIKE SUPERFAMILY PROTEIN"/>
    <property type="match status" value="1"/>
</dbReference>
<sequence>MRRLLLDGTCRGGMFWCVKLQLTLVSSGCLWIYRLNFFHSSLLQALACVLGVCFTDVEVVTFSGASYCVSYHMMDLFVTEFFLYRMYVSSLIFQWRQLAMTYGARIVYDSTWSLLTPFVMEKHVLVPSSVSRIFLDSKATIILNTSFAIEPTSSSLVAEAMAMLLAVQQAHRLRYDNVTFIGDCGELFKCLKMEATEGRMHATHINEATSIVKDIVNIAKQNRLSFYQVP</sequence>
<proteinExistence type="predicted"/>
<dbReference type="Pfam" id="PF13456">
    <property type="entry name" value="RVT_3"/>
    <property type="match status" value="1"/>
</dbReference>
<keyword evidence="3" id="KW-1185">Reference proteome</keyword>
<dbReference type="InterPro" id="IPR002156">
    <property type="entry name" value="RNaseH_domain"/>
</dbReference>
<dbReference type="Proteomes" id="UP000824890">
    <property type="component" value="Unassembled WGS sequence"/>
</dbReference>
<organism evidence="2 3">
    <name type="scientific">Brassica napus</name>
    <name type="common">Rape</name>
    <dbReference type="NCBI Taxonomy" id="3708"/>
    <lineage>
        <taxon>Eukaryota</taxon>
        <taxon>Viridiplantae</taxon>
        <taxon>Streptophyta</taxon>
        <taxon>Embryophyta</taxon>
        <taxon>Tracheophyta</taxon>
        <taxon>Spermatophyta</taxon>
        <taxon>Magnoliopsida</taxon>
        <taxon>eudicotyledons</taxon>
        <taxon>Gunneridae</taxon>
        <taxon>Pentapetalae</taxon>
        <taxon>rosids</taxon>
        <taxon>malvids</taxon>
        <taxon>Brassicales</taxon>
        <taxon>Brassicaceae</taxon>
        <taxon>Brassiceae</taxon>
        <taxon>Brassica</taxon>
    </lineage>
</organism>
<evidence type="ECO:0000313" key="3">
    <source>
        <dbReference type="Proteomes" id="UP000824890"/>
    </source>
</evidence>
<protein>
    <recommendedName>
        <fullName evidence="1">RNase H type-1 domain-containing protein</fullName>
    </recommendedName>
</protein>
<accession>A0ABQ7YJ30</accession>
<dbReference type="EMBL" id="JAGKQM010000017">
    <property type="protein sequence ID" value="KAH0868118.1"/>
    <property type="molecule type" value="Genomic_DNA"/>
</dbReference>
<dbReference type="PANTHER" id="PTHR34146">
    <property type="entry name" value="POLYNUCLEOTIDYL TRANSFERASE, RIBONUCLEASE H-LIKE SUPERFAMILY PROTEIN-RELATED"/>
    <property type="match status" value="1"/>
</dbReference>
<gene>
    <name evidence="2" type="ORF">HID58_075140</name>
</gene>
<reference evidence="2 3" key="1">
    <citation type="submission" date="2021-05" db="EMBL/GenBank/DDBJ databases">
        <title>Genome Assembly of Synthetic Allotetraploid Brassica napus Reveals Homoeologous Exchanges between Subgenomes.</title>
        <authorList>
            <person name="Davis J.T."/>
        </authorList>
    </citation>
    <scope>NUCLEOTIDE SEQUENCE [LARGE SCALE GENOMIC DNA]</scope>
    <source>
        <strain evidence="3">cv. Da-Ae</strain>
        <tissue evidence="2">Seedling</tissue>
    </source>
</reference>
<feature type="domain" description="RNase H type-1" evidence="1">
    <location>
        <begin position="128"/>
        <end position="215"/>
    </location>
</feature>
<evidence type="ECO:0000259" key="1">
    <source>
        <dbReference type="Pfam" id="PF13456"/>
    </source>
</evidence>
<evidence type="ECO:0000313" key="2">
    <source>
        <dbReference type="EMBL" id="KAH0868118.1"/>
    </source>
</evidence>
<name>A0ABQ7YJ30_BRANA</name>
<comment type="caution">
    <text evidence="2">The sequence shown here is derived from an EMBL/GenBank/DDBJ whole genome shotgun (WGS) entry which is preliminary data.</text>
</comment>